<dbReference type="GO" id="GO:0004588">
    <property type="term" value="F:orotate phosphoribosyltransferase activity"/>
    <property type="evidence" value="ECO:0007669"/>
    <property type="project" value="UniProtKB-UniRule"/>
</dbReference>
<evidence type="ECO:0000313" key="8">
    <source>
        <dbReference type="EMBL" id="GBF36363.1"/>
    </source>
</evidence>
<feature type="binding site" evidence="6">
    <location>
        <position position="160"/>
    </location>
    <ligand>
        <name>orotate</name>
        <dbReference type="ChEBI" id="CHEBI:30839"/>
    </ligand>
</feature>
<feature type="binding site" evidence="6">
    <location>
        <position position="132"/>
    </location>
    <ligand>
        <name>orotate</name>
        <dbReference type="ChEBI" id="CHEBI:30839"/>
    </ligand>
</feature>
<comment type="catalytic activity">
    <reaction evidence="6">
        <text>orotidine 5'-phosphate + diphosphate = orotate + 5-phospho-alpha-D-ribose 1-diphosphate</text>
        <dbReference type="Rhea" id="RHEA:10380"/>
        <dbReference type="ChEBI" id="CHEBI:30839"/>
        <dbReference type="ChEBI" id="CHEBI:33019"/>
        <dbReference type="ChEBI" id="CHEBI:57538"/>
        <dbReference type="ChEBI" id="CHEBI:58017"/>
        <dbReference type="EC" id="2.4.2.10"/>
    </reaction>
</comment>
<comment type="caution">
    <text evidence="6">Lacks conserved residue(s) required for the propagation of feature annotation.</text>
</comment>
<feature type="binding site" evidence="6">
    <location>
        <position position="106"/>
    </location>
    <ligand>
        <name>5-phospho-alpha-D-ribose 1-diphosphate</name>
        <dbReference type="ChEBI" id="CHEBI:58017"/>
        <note>ligand shared between dimeric partners</note>
    </ligand>
</feature>
<dbReference type="HAMAP" id="MF_01208">
    <property type="entry name" value="PyrE"/>
    <property type="match status" value="1"/>
</dbReference>
<comment type="pathway">
    <text evidence="1 6">Pyrimidine metabolism; UMP biosynthesis via de novo pathway; UMP from orotate: step 1/2.</text>
</comment>
<evidence type="ECO:0000313" key="9">
    <source>
        <dbReference type="Proteomes" id="UP000290527"/>
    </source>
</evidence>
<comment type="cofactor">
    <cofactor evidence="6">
        <name>Mg(2+)</name>
        <dbReference type="ChEBI" id="CHEBI:18420"/>
    </cofactor>
</comment>
<dbReference type="PANTHER" id="PTHR19278:SF9">
    <property type="entry name" value="URIDINE 5'-MONOPHOSPHATE SYNTHASE"/>
    <property type="match status" value="1"/>
</dbReference>
<feature type="domain" description="Phosphoribosyltransferase" evidence="7">
    <location>
        <begin position="51"/>
        <end position="168"/>
    </location>
</feature>
<feature type="binding site" evidence="6">
    <location>
        <position position="102"/>
    </location>
    <ligand>
        <name>5-phospho-alpha-D-ribose 1-diphosphate</name>
        <dbReference type="ChEBI" id="CHEBI:58017"/>
        <note>ligand shared between dimeric partners</note>
    </ligand>
</feature>
<comment type="similarity">
    <text evidence="6">Belongs to the purine/pyrimidine phosphoribosyltransferase family. PyrE subfamily.</text>
</comment>
<dbReference type="InterPro" id="IPR000836">
    <property type="entry name" value="PRTase_dom"/>
</dbReference>
<dbReference type="InterPro" id="IPR023031">
    <property type="entry name" value="OPRT"/>
</dbReference>
<keyword evidence="5 6" id="KW-0665">Pyrimidine biosynthesis</keyword>
<evidence type="ECO:0000256" key="4">
    <source>
        <dbReference type="ARBA" id="ARBA00022679"/>
    </source>
</evidence>
<organism evidence="8 9">
    <name type="scientific">Methanofervidicoccus abyssi</name>
    <dbReference type="NCBI Taxonomy" id="2082189"/>
    <lineage>
        <taxon>Archaea</taxon>
        <taxon>Methanobacteriati</taxon>
        <taxon>Methanobacteriota</taxon>
        <taxon>Methanomada group</taxon>
        <taxon>Methanococci</taxon>
        <taxon>Methanococcales</taxon>
        <taxon>Methanofervidicoccus</taxon>
    </lineage>
</organism>
<dbReference type="Pfam" id="PF00156">
    <property type="entry name" value="Pribosyltran"/>
    <property type="match status" value="1"/>
</dbReference>
<sequence length="185" mass="20752">MKRNIEIDITNLREELIYSLKNTNCVKFGDFILSSGRKSNYYVDIKRAITNPGILKTIAKIIRWYLNEELDENLKIGGIELGSVPIATAVSLETDKDLIIIRKKSKEYGTKSKIEGELKKGDKVILVEDVTTTGRSVMKAVEEIRSIGGNVDKVFVVVDREEGAKENLEKIGVKLIPLVTVDELK</sequence>
<keyword evidence="6" id="KW-0460">Magnesium</keyword>
<comment type="subunit">
    <text evidence="6">Homodimer.</text>
</comment>
<dbReference type="Gene3D" id="3.40.50.2020">
    <property type="match status" value="1"/>
</dbReference>
<evidence type="ECO:0000259" key="7">
    <source>
        <dbReference type="Pfam" id="PF00156"/>
    </source>
</evidence>
<protein>
    <recommendedName>
        <fullName evidence="2 6">Orotate phosphoribosyltransferase</fullName>
        <shortName evidence="6">OPRT</shortName>
        <shortName evidence="6">OPRTase</shortName>
        <ecNumber evidence="2 6">2.4.2.10</ecNumber>
    </recommendedName>
</protein>
<dbReference type="EC" id="2.4.2.10" evidence="2 6"/>
<dbReference type="CDD" id="cd06223">
    <property type="entry name" value="PRTases_typeI"/>
    <property type="match status" value="1"/>
</dbReference>
<dbReference type="NCBIfam" id="TIGR00336">
    <property type="entry name" value="pyrE"/>
    <property type="match status" value="1"/>
</dbReference>
<comment type="caution">
    <text evidence="8">The sequence shown here is derived from an EMBL/GenBank/DDBJ whole genome shotgun (WGS) entry which is preliminary data.</text>
</comment>
<dbReference type="InterPro" id="IPR029057">
    <property type="entry name" value="PRTase-like"/>
</dbReference>
<dbReference type="GO" id="GO:0019856">
    <property type="term" value="P:pyrimidine nucleobase biosynthetic process"/>
    <property type="evidence" value="ECO:0007669"/>
    <property type="project" value="TreeGrafter"/>
</dbReference>
<evidence type="ECO:0000256" key="5">
    <source>
        <dbReference type="ARBA" id="ARBA00022975"/>
    </source>
</evidence>
<evidence type="ECO:0000256" key="3">
    <source>
        <dbReference type="ARBA" id="ARBA00022676"/>
    </source>
</evidence>
<evidence type="ECO:0000256" key="6">
    <source>
        <dbReference type="HAMAP-Rule" id="MF_01208"/>
    </source>
</evidence>
<evidence type="ECO:0000256" key="2">
    <source>
        <dbReference type="ARBA" id="ARBA00011971"/>
    </source>
</evidence>
<gene>
    <name evidence="6" type="primary">pyrE</name>
    <name evidence="8" type="ORF">MHHB_P0593</name>
</gene>
<dbReference type="InterPro" id="IPR004467">
    <property type="entry name" value="Or_phspho_trans_dom"/>
</dbReference>
<dbReference type="Proteomes" id="UP000290527">
    <property type="component" value="Unassembled WGS sequence"/>
</dbReference>
<proteinExistence type="inferred from homology"/>
<dbReference type="EMBL" id="BFAX01000003">
    <property type="protein sequence ID" value="GBF36363.1"/>
    <property type="molecule type" value="Genomic_DNA"/>
</dbReference>
<dbReference type="UniPathway" id="UPA00070">
    <property type="reaction ID" value="UER00119"/>
</dbReference>
<reference evidence="8 9" key="1">
    <citation type="journal article" date="2019" name="Int. J. Syst. Evol. Microbiol.">
        <title>Methanofervidicoccus abyssi gen. nov., sp. nov., a hydrogenotrophic methanogen, isolated from a hydrothermal vent chimney in the Mid-Cayman Spreading Center, the Caribbean Sea.</title>
        <authorList>
            <person name="Sakai S."/>
            <person name="Takaki Y."/>
            <person name="Miyazaki M."/>
            <person name="Ogawara M."/>
            <person name="Yanagawa K."/>
            <person name="Miyazaki J."/>
            <person name="Takai K."/>
        </authorList>
    </citation>
    <scope>NUCLEOTIDE SEQUENCE [LARGE SCALE GENOMIC DNA]</scope>
    <source>
        <strain evidence="8 9">HHB</strain>
    </source>
</reference>
<keyword evidence="3 6" id="KW-0328">Glycosyltransferase</keyword>
<dbReference type="GO" id="GO:0044205">
    <property type="term" value="P:'de novo' UMP biosynthetic process"/>
    <property type="evidence" value="ECO:0007669"/>
    <property type="project" value="UniProtKB-UniRule"/>
</dbReference>
<feature type="binding site" description="in other chain" evidence="6">
    <location>
        <position position="103"/>
    </location>
    <ligand>
        <name>5-phospho-alpha-D-ribose 1-diphosphate</name>
        <dbReference type="ChEBI" id="CHEBI:58017"/>
        <note>ligand shared between dimeric partners</note>
    </ligand>
</feature>
<comment type="function">
    <text evidence="6">Catalyzes the transfer of a ribosyl phosphate group from 5-phosphoribose 1-diphosphate to orotate, leading to the formation of orotidine monophosphate (OMP).</text>
</comment>
<dbReference type="AlphaFoldDB" id="A0A401HQ68"/>
<evidence type="ECO:0000256" key="1">
    <source>
        <dbReference type="ARBA" id="ARBA00004889"/>
    </source>
</evidence>
<keyword evidence="4 6" id="KW-0808">Transferase</keyword>
<dbReference type="PANTHER" id="PTHR19278">
    <property type="entry name" value="OROTATE PHOSPHORIBOSYLTRANSFERASE"/>
    <property type="match status" value="1"/>
</dbReference>
<accession>A0A401HQ68</accession>
<dbReference type="GO" id="GO:0000287">
    <property type="term" value="F:magnesium ion binding"/>
    <property type="evidence" value="ECO:0007669"/>
    <property type="project" value="UniProtKB-UniRule"/>
</dbReference>
<keyword evidence="9" id="KW-1185">Reference proteome</keyword>
<feature type="binding site" description="in other chain" evidence="6">
    <location>
        <begin position="128"/>
        <end position="136"/>
    </location>
    <ligand>
        <name>5-phospho-alpha-D-ribose 1-diphosphate</name>
        <dbReference type="ChEBI" id="CHEBI:58017"/>
        <note>ligand shared between dimeric partners</note>
    </ligand>
</feature>
<dbReference type="SUPFAM" id="SSF53271">
    <property type="entry name" value="PRTase-like"/>
    <property type="match status" value="1"/>
</dbReference>
<name>A0A401HQ68_9EURY</name>